<evidence type="ECO:0000313" key="3">
    <source>
        <dbReference type="Proteomes" id="UP000178082"/>
    </source>
</evidence>
<organism evidence="2 3">
    <name type="scientific">Candidatus Schekmanbacteria bacterium RIFCSPLOWO2_12_FULL_38_15</name>
    <dbReference type="NCBI Taxonomy" id="1817883"/>
    <lineage>
        <taxon>Bacteria</taxon>
        <taxon>Candidatus Schekmaniibacteriota</taxon>
    </lineage>
</organism>
<feature type="transmembrane region" description="Helical" evidence="1">
    <location>
        <begin position="190"/>
        <end position="208"/>
    </location>
</feature>
<dbReference type="Pfam" id="PF16949">
    <property type="entry name" value="ABC_tran_2"/>
    <property type="match status" value="1"/>
</dbReference>
<dbReference type="AlphaFoldDB" id="A0A1F7SFR8"/>
<reference evidence="2 3" key="1">
    <citation type="journal article" date="2016" name="Nat. Commun.">
        <title>Thousands of microbial genomes shed light on interconnected biogeochemical processes in an aquifer system.</title>
        <authorList>
            <person name="Anantharaman K."/>
            <person name="Brown C.T."/>
            <person name="Hug L.A."/>
            <person name="Sharon I."/>
            <person name="Castelle C.J."/>
            <person name="Probst A.J."/>
            <person name="Thomas B.C."/>
            <person name="Singh A."/>
            <person name="Wilkins M.J."/>
            <person name="Karaoz U."/>
            <person name="Brodie E.L."/>
            <person name="Williams K.H."/>
            <person name="Hubbard S.S."/>
            <person name="Banfield J.F."/>
        </authorList>
    </citation>
    <scope>NUCLEOTIDE SEQUENCE [LARGE SCALE GENOMIC DNA]</scope>
</reference>
<feature type="transmembrane region" description="Helical" evidence="1">
    <location>
        <begin position="420"/>
        <end position="441"/>
    </location>
</feature>
<feature type="transmembrane region" description="Helical" evidence="1">
    <location>
        <begin position="29"/>
        <end position="51"/>
    </location>
</feature>
<dbReference type="Proteomes" id="UP000178082">
    <property type="component" value="Unassembled WGS sequence"/>
</dbReference>
<feature type="transmembrane region" description="Helical" evidence="1">
    <location>
        <begin position="152"/>
        <end position="178"/>
    </location>
</feature>
<name>A0A1F7SFR8_9BACT</name>
<feature type="transmembrane region" description="Helical" evidence="1">
    <location>
        <begin position="264"/>
        <end position="286"/>
    </location>
</feature>
<gene>
    <name evidence="2" type="ORF">A3G31_11830</name>
</gene>
<keyword evidence="1" id="KW-0472">Membrane</keyword>
<feature type="transmembrane region" description="Helical" evidence="1">
    <location>
        <begin position="72"/>
        <end position="98"/>
    </location>
</feature>
<dbReference type="InterPro" id="IPR031599">
    <property type="entry name" value="ABC_tran_2"/>
</dbReference>
<protein>
    <submittedName>
        <fullName evidence="2">Uncharacterized protein</fullName>
    </submittedName>
</protein>
<accession>A0A1F7SFR8</accession>
<comment type="caution">
    <text evidence="2">The sequence shown here is derived from an EMBL/GenBank/DDBJ whole genome shotgun (WGS) entry which is preliminary data.</text>
</comment>
<feature type="transmembrane region" description="Helical" evidence="1">
    <location>
        <begin position="370"/>
        <end position="392"/>
    </location>
</feature>
<dbReference type="STRING" id="1817883.A3G31_11830"/>
<feature type="transmembrane region" description="Helical" evidence="1">
    <location>
        <begin position="340"/>
        <end position="358"/>
    </location>
</feature>
<feature type="transmembrane region" description="Helical" evidence="1">
    <location>
        <begin position="447"/>
        <end position="473"/>
    </location>
</feature>
<evidence type="ECO:0000256" key="1">
    <source>
        <dbReference type="SAM" id="Phobius"/>
    </source>
</evidence>
<keyword evidence="1" id="KW-0812">Transmembrane</keyword>
<feature type="transmembrane region" description="Helical" evidence="1">
    <location>
        <begin position="528"/>
        <end position="550"/>
    </location>
</feature>
<feature type="transmembrane region" description="Helical" evidence="1">
    <location>
        <begin position="128"/>
        <end position="146"/>
    </location>
</feature>
<feature type="transmembrane region" description="Helical" evidence="1">
    <location>
        <begin position="485"/>
        <end position="508"/>
    </location>
</feature>
<keyword evidence="1" id="KW-1133">Transmembrane helix</keyword>
<evidence type="ECO:0000313" key="2">
    <source>
        <dbReference type="EMBL" id="OGL52643.1"/>
    </source>
</evidence>
<dbReference type="EMBL" id="MGDI01000031">
    <property type="protein sequence ID" value="OGL52643.1"/>
    <property type="molecule type" value="Genomic_DNA"/>
</dbReference>
<sequence length="562" mass="64733">MTRLNLIPLLYIKILSIKNNLKTLSKEGVFKFSFLLIVAFLFLVLDYFFFYRVIKYIFSLEDTIGSILILQLLRVIFITFLSMLFFSNIIASLSTLYISSDLELLMNLPVPSYSAFIFKFIQTLFNSSWMIAMFGFPIFLALGRIYGMELKFYFILLFLFIPFAMLSANAGILITMFLVRLFPVRKTYQIMTFLGGIFAIGLIFLIRFSEPEKLLGRKVTDDMIVSFLKSLEVPDYWFLPSTWATEAIRYSLDGRYIGTYKMLWLFYATSIITFAVVVFIASKIYFHGVIRSRESNSFRLLPDGLKQNGIKEKVLRKNNSIRGNFLEKDIKLFLRDPTKWSQIFMLLGLVVIYFFNIYNLPLDTFFLKNLVSFMNLGLAGFVLSALAVRFVYPAISLEGQSMWILISGPVDYKSYIWGKFFIFFVPLLLISESLIVISNLILEVDSYMMLLSVVTMFFITLAIVGLGVGFSAIYPKFRFEDPAQVSASTGGILFMIISLVYVGLTIVLEAGPVYSYFNYKVFYRNVGGMWVYFSYLGIVILSIITAYFPLRAGMKRLEKIEI</sequence>
<proteinExistence type="predicted"/>